<dbReference type="Gene3D" id="2.10.70.100">
    <property type="match status" value="1"/>
</dbReference>
<evidence type="ECO:0000256" key="3">
    <source>
        <dbReference type="ARBA" id="ARBA00022553"/>
    </source>
</evidence>
<keyword evidence="4" id="KW-0808">Transferase</keyword>
<dbReference type="EC" id="2.7.13.3" evidence="2"/>
<keyword evidence="3" id="KW-0597">Phosphoprotein</keyword>
<evidence type="ECO:0000259" key="6">
    <source>
        <dbReference type="Pfam" id="PF08447"/>
    </source>
</evidence>
<comment type="caution">
    <text evidence="7">The sequence shown here is derived from an EMBL/GenBank/DDBJ whole genome shotgun (WGS) entry which is preliminary data.</text>
</comment>
<dbReference type="EMBL" id="LABY01000030">
    <property type="protein sequence ID" value="KMO41561.1"/>
    <property type="molecule type" value="Genomic_DNA"/>
</dbReference>
<dbReference type="InterPro" id="IPR000014">
    <property type="entry name" value="PAS"/>
</dbReference>
<dbReference type="OrthoDB" id="8003951at2"/>
<dbReference type="Proteomes" id="UP000035955">
    <property type="component" value="Unassembled WGS sequence"/>
</dbReference>
<dbReference type="AlphaFoldDB" id="A0A0J6VQS6"/>
<feature type="domain" description="PAS fold-3" evidence="6">
    <location>
        <begin position="36"/>
        <end position="123"/>
    </location>
</feature>
<reference evidence="7 8" key="1">
    <citation type="submission" date="2015-03" db="EMBL/GenBank/DDBJ databases">
        <title>Genome sequencing of Methylobacterium variabile DSM 16961.</title>
        <authorList>
            <person name="Chaudhry V."/>
            <person name="Patil P.B."/>
        </authorList>
    </citation>
    <scope>NUCLEOTIDE SEQUENCE [LARGE SCALE GENOMIC DNA]</scope>
    <source>
        <strain evidence="7 8">DSM 16961</strain>
    </source>
</reference>
<dbReference type="InterPro" id="IPR035965">
    <property type="entry name" value="PAS-like_dom_sf"/>
</dbReference>
<gene>
    <name evidence="7" type="ORF">VQ02_05100</name>
</gene>
<dbReference type="InterPro" id="IPR052162">
    <property type="entry name" value="Sensor_kinase/Photoreceptor"/>
</dbReference>
<name>A0A0J6VQS6_9HYPH</name>
<dbReference type="InterPro" id="IPR013655">
    <property type="entry name" value="PAS_fold_3"/>
</dbReference>
<sequence length="199" mass="21481">MNVVGVGGSVSSVGVPSVGTEAVGSWEWNIRADRLYADDHVAQLLGSNIYATEAGTPLSGFAACIHPDDRAAVIERMMNGAAKGVAFVAEFRIVTASGEMRWVLARGRYDLGESGEPLRGRGILLDMTGSRLSDQPYGCRIGSPPEDPLERAADHCLAARKAIQEADRPFLLKLVDMLLLELGRTLATQSKRKHQRTMC</sequence>
<dbReference type="RefSeq" id="WP_048443082.1">
    <property type="nucleotide sequence ID" value="NZ_LABY01000030.1"/>
</dbReference>
<dbReference type="CDD" id="cd00130">
    <property type="entry name" value="PAS"/>
    <property type="match status" value="1"/>
</dbReference>
<dbReference type="PANTHER" id="PTHR43304:SF1">
    <property type="entry name" value="PAC DOMAIN-CONTAINING PROTEIN"/>
    <property type="match status" value="1"/>
</dbReference>
<dbReference type="Gene3D" id="3.30.450.20">
    <property type="entry name" value="PAS domain"/>
    <property type="match status" value="1"/>
</dbReference>
<evidence type="ECO:0000256" key="1">
    <source>
        <dbReference type="ARBA" id="ARBA00000085"/>
    </source>
</evidence>
<evidence type="ECO:0000256" key="4">
    <source>
        <dbReference type="ARBA" id="ARBA00022679"/>
    </source>
</evidence>
<evidence type="ECO:0000313" key="8">
    <source>
        <dbReference type="Proteomes" id="UP000035955"/>
    </source>
</evidence>
<dbReference type="PATRIC" id="fig|298794.3.peg.4670"/>
<dbReference type="Pfam" id="PF08447">
    <property type="entry name" value="PAS_3"/>
    <property type="match status" value="1"/>
</dbReference>
<proteinExistence type="predicted"/>
<accession>A0A0J6VQS6</accession>
<dbReference type="SUPFAM" id="SSF55785">
    <property type="entry name" value="PYP-like sensor domain (PAS domain)"/>
    <property type="match status" value="1"/>
</dbReference>
<comment type="catalytic activity">
    <reaction evidence="1">
        <text>ATP + protein L-histidine = ADP + protein N-phospho-L-histidine.</text>
        <dbReference type="EC" id="2.7.13.3"/>
    </reaction>
</comment>
<evidence type="ECO:0000256" key="2">
    <source>
        <dbReference type="ARBA" id="ARBA00012438"/>
    </source>
</evidence>
<keyword evidence="5" id="KW-0418">Kinase</keyword>
<protein>
    <recommendedName>
        <fullName evidence="2">histidine kinase</fullName>
        <ecNumber evidence="2">2.7.13.3</ecNumber>
    </recommendedName>
</protein>
<keyword evidence="8" id="KW-1185">Reference proteome</keyword>
<evidence type="ECO:0000256" key="5">
    <source>
        <dbReference type="ARBA" id="ARBA00022777"/>
    </source>
</evidence>
<dbReference type="GO" id="GO:0004673">
    <property type="term" value="F:protein histidine kinase activity"/>
    <property type="evidence" value="ECO:0007669"/>
    <property type="project" value="UniProtKB-EC"/>
</dbReference>
<organism evidence="7 8">
    <name type="scientific">Methylobacterium variabile</name>
    <dbReference type="NCBI Taxonomy" id="298794"/>
    <lineage>
        <taxon>Bacteria</taxon>
        <taxon>Pseudomonadati</taxon>
        <taxon>Pseudomonadota</taxon>
        <taxon>Alphaproteobacteria</taxon>
        <taxon>Hyphomicrobiales</taxon>
        <taxon>Methylobacteriaceae</taxon>
        <taxon>Methylobacterium</taxon>
    </lineage>
</organism>
<dbReference type="PANTHER" id="PTHR43304">
    <property type="entry name" value="PHYTOCHROME-LIKE PROTEIN CPH1"/>
    <property type="match status" value="1"/>
</dbReference>
<evidence type="ECO:0000313" key="7">
    <source>
        <dbReference type="EMBL" id="KMO41561.1"/>
    </source>
</evidence>